<dbReference type="SUPFAM" id="SSF50729">
    <property type="entry name" value="PH domain-like"/>
    <property type="match status" value="2"/>
</dbReference>
<dbReference type="PROSITE" id="PS50898">
    <property type="entry name" value="RBD"/>
    <property type="match status" value="1"/>
</dbReference>
<organism evidence="8 9">
    <name type="scientific">Ameiurus melas</name>
    <name type="common">Black bullhead</name>
    <name type="synonym">Silurus melas</name>
    <dbReference type="NCBI Taxonomy" id="219545"/>
    <lineage>
        <taxon>Eukaryota</taxon>
        <taxon>Metazoa</taxon>
        <taxon>Chordata</taxon>
        <taxon>Craniata</taxon>
        <taxon>Vertebrata</taxon>
        <taxon>Euteleostomi</taxon>
        <taxon>Actinopterygii</taxon>
        <taxon>Neopterygii</taxon>
        <taxon>Teleostei</taxon>
        <taxon>Ostariophysi</taxon>
        <taxon>Siluriformes</taxon>
        <taxon>Ictaluridae</taxon>
        <taxon>Ameiurus</taxon>
    </lineage>
</organism>
<dbReference type="Gene3D" id="2.30.29.30">
    <property type="entry name" value="Pleckstrin-homology domain (PH domain)/Phosphotyrosine-binding domain (PTB)"/>
    <property type="match status" value="2"/>
</dbReference>
<dbReference type="Pfam" id="PF00595">
    <property type="entry name" value="PDZ"/>
    <property type="match status" value="1"/>
</dbReference>
<feature type="compositionally biased region" description="Low complexity" evidence="3">
    <location>
        <begin position="1004"/>
        <end position="1022"/>
    </location>
</feature>
<sequence>MGNIESQNGDQSLYFETQNHLSRKHMSHSLRIANKHSRRSRNISSGKEEHNGSEASTRSSSTPSIPQSLSENGLEPFNETDALSEHVWGDPVGVNLRPISFHEQPGEQSTTPGSEDGGETVVGDGHDDNGLNETEKTYPQRVNDPLGVGGSFKNKKRSKSADMWREDSLEFSLSDLSQEQLTSTEEIVHTTEPENGKLNGGHEGHCGERTNSLDELCMQKTSTHRGFRNRYKYRRDSKRPTAGNINNSMLSPEEEGGSGYGAYTLPCRRSHCLSEGRPNQQGALCSSMQGRRAQTSHDITAGEGSEYGDSGIDGVTVDAKPQSRRCKAMSASFSVYSAASVRSSSGSSSGGGGDRERRLGEGQGVYENFRQELEISSRQTCESLEEAGSAVSDERSSGTASSAFLSEALFLETTQGTVRKAGALAVKNFLVHKKNKKVESATKRKWKRYWVSLKGCTLFLYETDGRSGIDHNSIPKHAVWAENSIVQAVPEHPKKDFVFCLSNSLGDAFFFQTSGQTELENWITAIHSACATAVARQHHREDTVRFLRAEIKKLEQKIDMDEKMKKMGDMQLSAVTESKKRKTILEQIFLWEQNLEQFHVDLFRFRCYLSSLQGGELPNPKRLLAFASRPTKLAMGRLGIFSVSSFHALVAARTESGVRKRTHALSRSSSKRKSRFSSLWGLDTTSKKKSKSRPSISQVFVDREEPVEKSLEKMFGDPSKESLDQTGSMRSLPQHAADSDVWITEYLTPSWVILPNDQPVLAIIQPGEMTLEALESVCKAHSLDRTKHYLRLKFLIDNQVQFYIPKPEEELWDLLYKEIEICTKTTKVIQFDRNESCAIGYGFSVVVVDEDGTQQLHITNVKAGGMALTKGLRAGDEILQLNDKEANVLELSDLNAAFAQPSLTLTISTVPPSEPCKQCLLLPRRSNATYNLYTDIFSQSQEDILDETSGNVLESPDTEDMEEYAISPVEDAVDGSVAELETDSEHKSTEQMTAFCRSLHDMNPAEPVASSSSSPSSSCEPSPISPVPVPSTQRQLSDADKLRKVISELVDTECTYVKDLHFLIERYLTPLQKENFLSQDELDVLFGNLPEMVEFQVEFLKTLEDGTRLVPDLDKLERVDQFKKVLFSLGGSFLYYADRFKIYSAFCASHTKVPKVLTKAKTDPEFKAFLAKRNPRQQHSSTLESYLIKPIQRVLKYPLLLKELYCLTDPDSEEHYHLNVAIKAMNKVASHINEMQKIHEEYGAVFDQLINDQSTDKKEVADLSMGDLLLHATVVWINPPSSLMKGKKDPELAAFVFKTAIVFVYKDCSKQKKKIGTSHRGFVSDERDPFRFRHMIPSDALQVRNATNSDGTAVCEIVHTRSESEGRPERTFHLCCSSSESKRDFLKTVHSVLRDKQRRQLLKTESLPLNQQYIPFGGKRFLALKGVRPMNRAVSAPPGSLGRKRLVRNRFTINTDIVFDNCSSQDSSDFPQRHHPLPYQNIQQADGDTNHWVEEQLDLQLYDRQTDVKETDILSDDDEYCESVKGSSAEPSLEESFEALIAEVEEEQKEEDKKEEDSAPNRGSENKLPEQSLGQLRLTPLRKQCAVEGNVAQKEVEVIWVRRDDFNSGCGTDIF</sequence>
<dbReference type="EMBL" id="JAAGNN010000012">
    <property type="protein sequence ID" value="KAF4082061.1"/>
    <property type="molecule type" value="Genomic_DNA"/>
</dbReference>
<dbReference type="FunFam" id="2.30.29.30:FF:000065">
    <property type="entry name" value="T cell lymphoma invasion and metastasis 1"/>
    <property type="match status" value="1"/>
</dbReference>
<dbReference type="PANTHER" id="PTHR46001:SF1">
    <property type="entry name" value="RHO GUANINE NUCLEOTIDE EXCHANGE FACTOR TIAM1"/>
    <property type="match status" value="1"/>
</dbReference>
<evidence type="ECO:0008006" key="10">
    <source>
        <dbReference type="Google" id="ProtNLM"/>
    </source>
</evidence>
<dbReference type="Pfam" id="PF23014">
    <property type="entry name" value="PH_Tiam1"/>
    <property type="match status" value="1"/>
</dbReference>
<protein>
    <recommendedName>
        <fullName evidence="10">T-lymphoma invasion and metastasis-inducing protein 1</fullName>
    </recommendedName>
</protein>
<dbReference type="InterPro" id="IPR035899">
    <property type="entry name" value="DBL_dom_sf"/>
</dbReference>
<feature type="domain" description="PH" evidence="4">
    <location>
        <begin position="423"/>
        <end position="531"/>
    </location>
</feature>
<evidence type="ECO:0000256" key="2">
    <source>
        <dbReference type="ARBA" id="ARBA00022737"/>
    </source>
</evidence>
<keyword evidence="2" id="KW-0677">Repeat</keyword>
<dbReference type="GO" id="GO:0007264">
    <property type="term" value="P:small GTPase-mediated signal transduction"/>
    <property type="evidence" value="ECO:0007669"/>
    <property type="project" value="InterPro"/>
</dbReference>
<feature type="compositionally biased region" description="Basic residues" evidence="3">
    <location>
        <begin position="21"/>
        <end position="41"/>
    </location>
</feature>
<dbReference type="PANTHER" id="PTHR46001">
    <property type="entry name" value="TIAM (MAMMALIAN TUMOR INVASION AND METASTASIS FACTOR) HOMOLOG"/>
    <property type="match status" value="1"/>
</dbReference>
<dbReference type="InterPro" id="IPR040655">
    <property type="entry name" value="TIAM1_CC-Ex"/>
</dbReference>
<feature type="domain" description="DH" evidence="5">
    <location>
        <begin position="1041"/>
        <end position="1235"/>
    </location>
</feature>
<feature type="region of interest" description="Disordered" evidence="3">
    <location>
        <begin position="278"/>
        <end position="316"/>
    </location>
</feature>
<dbReference type="InterPro" id="IPR001331">
    <property type="entry name" value="GDS_CDC24_CS"/>
</dbReference>
<evidence type="ECO:0000313" key="9">
    <source>
        <dbReference type="Proteomes" id="UP000593565"/>
    </source>
</evidence>
<dbReference type="InterPro" id="IPR001478">
    <property type="entry name" value="PDZ"/>
</dbReference>
<evidence type="ECO:0000259" key="7">
    <source>
        <dbReference type="PROSITE" id="PS50898"/>
    </source>
</evidence>
<feature type="region of interest" description="Disordered" evidence="3">
    <location>
        <begin position="1464"/>
        <end position="1483"/>
    </location>
</feature>
<dbReference type="CDD" id="cd01230">
    <property type="entry name" value="PH1_Tiam1_2"/>
    <property type="match status" value="1"/>
</dbReference>
<evidence type="ECO:0000259" key="5">
    <source>
        <dbReference type="PROSITE" id="PS50010"/>
    </source>
</evidence>
<dbReference type="SUPFAM" id="SSF48065">
    <property type="entry name" value="DBL homology domain (DH-domain)"/>
    <property type="match status" value="1"/>
</dbReference>
<dbReference type="SUPFAM" id="SSF50156">
    <property type="entry name" value="PDZ domain-like"/>
    <property type="match status" value="1"/>
</dbReference>
<gene>
    <name evidence="8" type="ORF">AMELA_G00147360</name>
</gene>
<dbReference type="PROSITE" id="PS50010">
    <property type="entry name" value="DH_2"/>
    <property type="match status" value="1"/>
</dbReference>
<dbReference type="InterPro" id="IPR000219">
    <property type="entry name" value="DH_dom"/>
</dbReference>
<dbReference type="FunFam" id="1.20.900.10:FF:000012">
    <property type="entry name" value="T cell lymphoma invasion and metastasis 1"/>
    <property type="match status" value="1"/>
</dbReference>
<evidence type="ECO:0000256" key="1">
    <source>
        <dbReference type="ARBA" id="ARBA00022658"/>
    </source>
</evidence>
<keyword evidence="9" id="KW-1185">Reference proteome</keyword>
<dbReference type="InterPro" id="IPR036034">
    <property type="entry name" value="PDZ_sf"/>
</dbReference>
<dbReference type="Gene3D" id="1.20.900.10">
    <property type="entry name" value="Dbl homology (DH) domain"/>
    <property type="match status" value="1"/>
</dbReference>
<dbReference type="Pfam" id="PF18385">
    <property type="entry name" value="Tiam_CC_Ex"/>
    <property type="match status" value="1"/>
</dbReference>
<dbReference type="Proteomes" id="UP000593565">
    <property type="component" value="Unassembled WGS sequence"/>
</dbReference>
<feature type="compositionally biased region" description="Polar residues" evidence="3">
    <location>
        <begin position="278"/>
        <end position="298"/>
    </location>
</feature>
<dbReference type="PROSITE" id="PS50106">
    <property type="entry name" value="PDZ"/>
    <property type="match status" value="1"/>
</dbReference>
<dbReference type="InterPro" id="IPR043537">
    <property type="entry name" value="Tiam1/Tiam2/Sif"/>
</dbReference>
<feature type="region of interest" description="Disordered" evidence="3">
    <location>
        <begin position="1545"/>
        <end position="1573"/>
    </location>
</feature>
<keyword evidence="1" id="KW-0344">Guanine-nucleotide releasing factor</keyword>
<feature type="compositionally biased region" description="Low complexity" evidence="3">
    <location>
        <begin position="53"/>
        <end position="71"/>
    </location>
</feature>
<name>A0A7J6AJK4_AMEME</name>
<evidence type="ECO:0000313" key="8">
    <source>
        <dbReference type="EMBL" id="KAF4082061.1"/>
    </source>
</evidence>
<dbReference type="CDD" id="cd01255">
    <property type="entry name" value="PH2_Tiam1_2"/>
    <property type="match status" value="1"/>
</dbReference>
<dbReference type="Pfam" id="PF00169">
    <property type="entry name" value="PH"/>
    <property type="match status" value="1"/>
</dbReference>
<accession>A0A7J6AJK4</accession>
<feature type="compositionally biased region" description="Basic and acidic residues" evidence="3">
    <location>
        <begin position="1550"/>
        <end position="1568"/>
    </location>
</feature>
<feature type="domain" description="PDZ" evidence="6">
    <location>
        <begin position="828"/>
        <end position="890"/>
    </location>
</feature>
<dbReference type="SMART" id="SM00325">
    <property type="entry name" value="RhoGEF"/>
    <property type="match status" value="1"/>
</dbReference>
<dbReference type="Gene3D" id="6.10.140.680">
    <property type="match status" value="1"/>
</dbReference>
<dbReference type="SMART" id="SM00455">
    <property type="entry name" value="RBD"/>
    <property type="match status" value="1"/>
</dbReference>
<reference evidence="8 9" key="1">
    <citation type="submission" date="2020-02" db="EMBL/GenBank/DDBJ databases">
        <title>A chromosome-scale genome assembly of the black bullhead catfish (Ameiurus melas).</title>
        <authorList>
            <person name="Wen M."/>
            <person name="Zham M."/>
            <person name="Cabau C."/>
            <person name="Klopp C."/>
            <person name="Donnadieu C."/>
            <person name="Roques C."/>
            <person name="Bouchez O."/>
            <person name="Lampietro C."/>
            <person name="Jouanno E."/>
            <person name="Herpin A."/>
            <person name="Louis A."/>
            <person name="Berthelot C."/>
            <person name="Parey E."/>
            <person name="Roest-Crollius H."/>
            <person name="Braasch I."/>
            <person name="Postlethwait J."/>
            <person name="Robinson-Rechavi M."/>
            <person name="Echchiki A."/>
            <person name="Begum T."/>
            <person name="Montfort J."/>
            <person name="Schartl M."/>
            <person name="Bobe J."/>
            <person name="Guiguen Y."/>
        </authorList>
    </citation>
    <scope>NUCLEOTIDE SEQUENCE [LARGE SCALE GENOMIC DNA]</scope>
    <source>
        <strain evidence="8">M_S1</strain>
        <tissue evidence="8">Blood</tissue>
    </source>
</reference>
<dbReference type="PROSITE" id="PS00741">
    <property type="entry name" value="DH_1"/>
    <property type="match status" value="1"/>
</dbReference>
<dbReference type="InterPro" id="IPR011993">
    <property type="entry name" value="PH-like_dom_sf"/>
</dbReference>
<evidence type="ECO:0000259" key="4">
    <source>
        <dbReference type="PROSITE" id="PS50003"/>
    </source>
</evidence>
<feature type="compositionally biased region" description="Polar residues" evidence="3">
    <location>
        <begin position="1"/>
        <end position="20"/>
    </location>
</feature>
<dbReference type="SMART" id="SM00228">
    <property type="entry name" value="PDZ"/>
    <property type="match status" value="1"/>
</dbReference>
<dbReference type="GO" id="GO:0005886">
    <property type="term" value="C:plasma membrane"/>
    <property type="evidence" value="ECO:0007669"/>
    <property type="project" value="TreeGrafter"/>
</dbReference>
<comment type="caution">
    <text evidence="8">The sequence shown here is derived from an EMBL/GenBank/DDBJ whole genome shotgun (WGS) entry which is preliminary data.</text>
</comment>
<feature type="domain" description="RBD" evidence="7">
    <location>
        <begin position="748"/>
        <end position="815"/>
    </location>
</feature>
<feature type="region of interest" description="Disordered" evidence="3">
    <location>
        <begin position="341"/>
        <end position="362"/>
    </location>
</feature>
<feature type="compositionally biased region" description="Basic and acidic residues" evidence="3">
    <location>
        <begin position="124"/>
        <end position="138"/>
    </location>
</feature>
<evidence type="ECO:0000256" key="3">
    <source>
        <dbReference type="SAM" id="MobiDB-lite"/>
    </source>
</evidence>
<feature type="region of interest" description="Disordered" evidence="3">
    <location>
        <begin position="1"/>
        <end position="163"/>
    </location>
</feature>
<dbReference type="InterPro" id="IPR001849">
    <property type="entry name" value="PH_domain"/>
</dbReference>
<proteinExistence type="predicted"/>
<dbReference type="CDD" id="cd00160">
    <property type="entry name" value="RhoGEF"/>
    <property type="match status" value="1"/>
</dbReference>
<dbReference type="Gene3D" id="2.30.42.10">
    <property type="match status" value="1"/>
</dbReference>
<dbReference type="Pfam" id="PF02196">
    <property type="entry name" value="RBD"/>
    <property type="match status" value="1"/>
</dbReference>
<dbReference type="GO" id="GO:0005085">
    <property type="term" value="F:guanyl-nucleotide exchange factor activity"/>
    <property type="evidence" value="ECO:0007669"/>
    <property type="project" value="UniProtKB-KW"/>
</dbReference>
<dbReference type="InterPro" id="IPR003116">
    <property type="entry name" value="RBD_dom"/>
</dbReference>
<feature type="region of interest" description="Disordered" evidence="3">
    <location>
        <begin position="1003"/>
        <end position="1035"/>
    </location>
</feature>
<dbReference type="InterPro" id="IPR055230">
    <property type="entry name" value="PH_Tiam1/2"/>
</dbReference>
<dbReference type="SMART" id="SM00233">
    <property type="entry name" value="PH"/>
    <property type="match status" value="2"/>
</dbReference>
<evidence type="ECO:0000259" key="6">
    <source>
        <dbReference type="PROSITE" id="PS50106"/>
    </source>
</evidence>
<feature type="region of interest" description="Disordered" evidence="3">
    <location>
        <begin position="237"/>
        <end position="258"/>
    </location>
</feature>
<dbReference type="GO" id="GO:0005829">
    <property type="term" value="C:cytosol"/>
    <property type="evidence" value="ECO:0007669"/>
    <property type="project" value="TreeGrafter"/>
</dbReference>
<dbReference type="PROSITE" id="PS50003">
    <property type="entry name" value="PH_DOMAIN"/>
    <property type="match status" value="1"/>
</dbReference>
<dbReference type="Pfam" id="PF00621">
    <property type="entry name" value="RhoGEF"/>
    <property type="match status" value="1"/>
</dbReference>